<name>A0A6M0RH61_9CYAN</name>
<organism evidence="1 2">
    <name type="scientific">Adonisia turfae CCMR0081</name>
    <dbReference type="NCBI Taxonomy" id="2292702"/>
    <lineage>
        <taxon>Bacteria</taxon>
        <taxon>Bacillati</taxon>
        <taxon>Cyanobacteriota</taxon>
        <taxon>Adonisia</taxon>
        <taxon>Adonisia turfae</taxon>
    </lineage>
</organism>
<dbReference type="Proteomes" id="UP000481033">
    <property type="component" value="Unassembled WGS sequence"/>
</dbReference>
<sequence length="81" mass="9725">MQVGEPITRFYPSTEWDLFNTFPCFCCSDQCLETIQGTKHLPIDILNRYELARHIRRLKRHQISFKIRNIGDMTYQTLYLV</sequence>
<dbReference type="AlphaFoldDB" id="A0A6M0RH61"/>
<protein>
    <submittedName>
        <fullName evidence="1">Uncharacterized protein</fullName>
    </submittedName>
</protein>
<keyword evidence="2" id="KW-1185">Reference proteome</keyword>
<comment type="caution">
    <text evidence="1">The sequence shown here is derived from an EMBL/GenBank/DDBJ whole genome shotgun (WGS) entry which is preliminary data.</text>
</comment>
<evidence type="ECO:0000313" key="2">
    <source>
        <dbReference type="Proteomes" id="UP000481033"/>
    </source>
</evidence>
<dbReference type="EMBL" id="QXHD01000004">
    <property type="protein sequence ID" value="NEZ55240.1"/>
    <property type="molecule type" value="Genomic_DNA"/>
</dbReference>
<accession>A0A6M0RH61</accession>
<reference evidence="1 2" key="1">
    <citation type="journal article" date="2020" name="Microb. Ecol.">
        <title>Ecogenomics of the Marine Benthic Filamentous Cyanobacterium Adonisia.</title>
        <authorList>
            <person name="Walter J.M."/>
            <person name="Coutinho F.H."/>
            <person name="Leomil L."/>
            <person name="Hargreaves P.I."/>
            <person name="Campeao M.E."/>
            <person name="Vieira V.V."/>
            <person name="Silva B.S."/>
            <person name="Fistarol G.O."/>
            <person name="Salomon P.S."/>
            <person name="Sawabe T."/>
            <person name="Mino S."/>
            <person name="Hosokawa M."/>
            <person name="Miyashita H."/>
            <person name="Maruyama F."/>
            <person name="van Verk M.C."/>
            <person name="Dutilh B.E."/>
            <person name="Thompson C.C."/>
            <person name="Thompson F.L."/>
        </authorList>
    </citation>
    <scope>NUCLEOTIDE SEQUENCE [LARGE SCALE GENOMIC DNA]</scope>
    <source>
        <strain evidence="1 2">CCMR0081</strain>
    </source>
</reference>
<evidence type="ECO:0000313" key="1">
    <source>
        <dbReference type="EMBL" id="NEZ55240.1"/>
    </source>
</evidence>
<proteinExistence type="predicted"/>
<gene>
    <name evidence="1" type="ORF">DXZ20_06020</name>
</gene>